<dbReference type="EMBL" id="JAJSOW010000102">
    <property type="protein sequence ID" value="KAI9178156.1"/>
    <property type="molecule type" value="Genomic_DNA"/>
</dbReference>
<sequence length="75" mass="8295">MVGRGIFADSVTYNSSIHGFCQMGLWKEATRIFDRMLERGVSHDLSRDIGKKPPSSGVPHLVSLSDKLLNSMTSQ</sequence>
<evidence type="ECO:0000313" key="4">
    <source>
        <dbReference type="Proteomes" id="UP001064489"/>
    </source>
</evidence>
<keyword evidence="1" id="KW-0677">Repeat</keyword>
<reference evidence="3" key="1">
    <citation type="journal article" date="2022" name="Plant J.">
        <title>Strategies of tolerance reflected in two North American maple genomes.</title>
        <authorList>
            <person name="McEvoy S.L."/>
            <person name="Sezen U.U."/>
            <person name="Trouern-Trend A."/>
            <person name="McMahon S.M."/>
            <person name="Schaberg P.G."/>
            <person name="Yang J."/>
            <person name="Wegrzyn J.L."/>
            <person name="Swenson N.G."/>
        </authorList>
    </citation>
    <scope>NUCLEOTIDE SEQUENCE</scope>
    <source>
        <strain evidence="3">91603</strain>
    </source>
</reference>
<organism evidence="3 4">
    <name type="scientific">Acer negundo</name>
    <name type="common">Box elder</name>
    <dbReference type="NCBI Taxonomy" id="4023"/>
    <lineage>
        <taxon>Eukaryota</taxon>
        <taxon>Viridiplantae</taxon>
        <taxon>Streptophyta</taxon>
        <taxon>Embryophyta</taxon>
        <taxon>Tracheophyta</taxon>
        <taxon>Spermatophyta</taxon>
        <taxon>Magnoliopsida</taxon>
        <taxon>eudicotyledons</taxon>
        <taxon>Gunneridae</taxon>
        <taxon>Pentapetalae</taxon>
        <taxon>rosids</taxon>
        <taxon>malvids</taxon>
        <taxon>Sapindales</taxon>
        <taxon>Sapindaceae</taxon>
        <taxon>Hippocastanoideae</taxon>
        <taxon>Acereae</taxon>
        <taxon>Acer</taxon>
    </lineage>
</organism>
<proteinExistence type="predicted"/>
<dbReference type="NCBIfam" id="TIGR00756">
    <property type="entry name" value="PPR"/>
    <property type="match status" value="1"/>
</dbReference>
<dbReference type="Gene3D" id="1.25.40.10">
    <property type="entry name" value="Tetratricopeptide repeat domain"/>
    <property type="match status" value="1"/>
</dbReference>
<comment type="caution">
    <text evidence="3">The sequence shown here is derived from an EMBL/GenBank/DDBJ whole genome shotgun (WGS) entry which is preliminary data.</text>
</comment>
<evidence type="ECO:0000313" key="3">
    <source>
        <dbReference type="EMBL" id="KAI9178156.1"/>
    </source>
</evidence>
<gene>
    <name evidence="3" type="ORF">LWI28_023357</name>
</gene>
<dbReference type="Proteomes" id="UP001064489">
    <property type="component" value="Chromosome 5"/>
</dbReference>
<dbReference type="InterPro" id="IPR002885">
    <property type="entry name" value="PPR_rpt"/>
</dbReference>
<dbReference type="InterPro" id="IPR011990">
    <property type="entry name" value="TPR-like_helical_dom_sf"/>
</dbReference>
<name>A0AAD5IXD1_ACENE</name>
<feature type="repeat" description="PPR" evidence="2">
    <location>
        <begin position="9"/>
        <end position="43"/>
    </location>
</feature>
<evidence type="ECO:0000256" key="2">
    <source>
        <dbReference type="PROSITE-ProRule" id="PRU00708"/>
    </source>
</evidence>
<accession>A0AAD5IXD1</accession>
<keyword evidence="4" id="KW-1185">Reference proteome</keyword>
<dbReference type="Pfam" id="PF12854">
    <property type="entry name" value="PPR_1"/>
    <property type="match status" value="1"/>
</dbReference>
<dbReference type="AlphaFoldDB" id="A0AAD5IXD1"/>
<evidence type="ECO:0000256" key="1">
    <source>
        <dbReference type="ARBA" id="ARBA00022737"/>
    </source>
</evidence>
<protein>
    <recommendedName>
        <fullName evidence="5">Pentatricopeptide repeat-containing protein</fullName>
    </recommendedName>
</protein>
<reference evidence="3" key="2">
    <citation type="submission" date="2023-02" db="EMBL/GenBank/DDBJ databases">
        <authorList>
            <person name="Swenson N.G."/>
            <person name="Wegrzyn J.L."/>
            <person name="Mcevoy S.L."/>
        </authorList>
    </citation>
    <scope>NUCLEOTIDE SEQUENCE</scope>
    <source>
        <strain evidence="3">91603</strain>
        <tissue evidence="3">Leaf</tissue>
    </source>
</reference>
<evidence type="ECO:0008006" key="5">
    <source>
        <dbReference type="Google" id="ProtNLM"/>
    </source>
</evidence>
<dbReference type="PROSITE" id="PS51375">
    <property type="entry name" value="PPR"/>
    <property type="match status" value="1"/>
</dbReference>